<keyword evidence="1" id="KW-1133">Transmembrane helix</keyword>
<keyword evidence="1" id="KW-0812">Transmembrane</keyword>
<keyword evidence="1" id="KW-0472">Membrane</keyword>
<organism evidence="3 4">
    <name type="scientific">Alloalcanivorax venustensis ISO4</name>
    <dbReference type="NCBI Taxonomy" id="1177184"/>
    <lineage>
        <taxon>Bacteria</taxon>
        <taxon>Pseudomonadati</taxon>
        <taxon>Pseudomonadota</taxon>
        <taxon>Gammaproteobacteria</taxon>
        <taxon>Oceanospirillales</taxon>
        <taxon>Alcanivoracaceae</taxon>
        <taxon>Alloalcanivorax</taxon>
    </lineage>
</organism>
<comment type="caution">
    <text evidence="3">The sequence shown here is derived from an EMBL/GenBank/DDBJ whole genome shotgun (WGS) entry which is preliminary data.</text>
</comment>
<accession>A0ABS0AIU6</accession>
<keyword evidence="4" id="KW-1185">Reference proteome</keyword>
<dbReference type="RefSeq" id="WP_142947769.1">
    <property type="nucleotide sequence ID" value="NZ_ARXR01000015.1"/>
</dbReference>
<name>A0ABS0AIU6_9GAMM</name>
<reference evidence="3 4" key="1">
    <citation type="submission" date="2012-09" db="EMBL/GenBank/DDBJ databases">
        <title>Genome Sequence of alkane-degrading Bacterium Alcanivorax venustensis ISO4.</title>
        <authorList>
            <person name="Lai Q."/>
            <person name="Shao Z."/>
        </authorList>
    </citation>
    <scope>NUCLEOTIDE SEQUENCE [LARGE SCALE GENOMIC DNA]</scope>
    <source>
        <strain evidence="3 4">ISO4</strain>
    </source>
</reference>
<feature type="transmembrane region" description="Helical" evidence="1">
    <location>
        <begin position="30"/>
        <end position="52"/>
    </location>
</feature>
<protein>
    <recommendedName>
        <fullName evidence="2">YrhK domain-containing protein</fullName>
    </recommendedName>
</protein>
<feature type="domain" description="YrhK" evidence="2">
    <location>
        <begin position="26"/>
        <end position="80"/>
    </location>
</feature>
<dbReference type="EMBL" id="ARXR01000015">
    <property type="protein sequence ID" value="MBF5053406.1"/>
    <property type="molecule type" value="Genomic_DNA"/>
</dbReference>
<proteinExistence type="predicted"/>
<evidence type="ECO:0000313" key="3">
    <source>
        <dbReference type="EMBL" id="MBF5053406.1"/>
    </source>
</evidence>
<evidence type="ECO:0000256" key="1">
    <source>
        <dbReference type="SAM" id="Phobius"/>
    </source>
</evidence>
<dbReference type="Pfam" id="PF14145">
    <property type="entry name" value="YrhK"/>
    <property type="match status" value="1"/>
</dbReference>
<dbReference type="Proteomes" id="UP000644441">
    <property type="component" value="Unassembled WGS sequence"/>
</dbReference>
<gene>
    <name evidence="3" type="ORF">ISO4_02008</name>
</gene>
<evidence type="ECO:0000313" key="4">
    <source>
        <dbReference type="Proteomes" id="UP000644441"/>
    </source>
</evidence>
<evidence type="ECO:0000259" key="2">
    <source>
        <dbReference type="Pfam" id="PF14145"/>
    </source>
</evidence>
<feature type="transmembrane region" description="Helical" evidence="1">
    <location>
        <begin position="58"/>
        <end position="80"/>
    </location>
</feature>
<sequence length="98" mass="10824">MSKAQSVRRSARRAHSTWALTRAFVHQYQWFHLAMGLLGNTTFVVGSVFFLWESLKPAGVWLFIIGSVGMLLGSIGAAIVTYERAKGRAPGDVQETPE</sequence>
<dbReference type="InterPro" id="IPR025424">
    <property type="entry name" value="YrhK_domain"/>
</dbReference>